<accession>A0A1E7F4U7</accession>
<evidence type="ECO:0000313" key="3">
    <source>
        <dbReference type="EMBL" id="OEU13212.1"/>
    </source>
</evidence>
<dbReference type="EMBL" id="KV784361">
    <property type="protein sequence ID" value="OEU13212.1"/>
    <property type="molecule type" value="Genomic_DNA"/>
</dbReference>
<evidence type="ECO:0000256" key="2">
    <source>
        <dbReference type="SAM" id="Phobius"/>
    </source>
</evidence>
<proteinExistence type="predicted"/>
<organism evidence="3 4">
    <name type="scientific">Fragilariopsis cylindrus CCMP1102</name>
    <dbReference type="NCBI Taxonomy" id="635003"/>
    <lineage>
        <taxon>Eukaryota</taxon>
        <taxon>Sar</taxon>
        <taxon>Stramenopiles</taxon>
        <taxon>Ochrophyta</taxon>
        <taxon>Bacillariophyta</taxon>
        <taxon>Bacillariophyceae</taxon>
        <taxon>Bacillariophycidae</taxon>
        <taxon>Bacillariales</taxon>
        <taxon>Bacillariaceae</taxon>
        <taxon>Fragilariopsis</taxon>
    </lineage>
</organism>
<feature type="compositionally biased region" description="Low complexity" evidence="1">
    <location>
        <begin position="13"/>
        <end position="32"/>
    </location>
</feature>
<sequence length="89" mass="10028">MNADNNKNHADKQQLATTEQEQAQEQQATSAATAARRKRLELFSFSFRTPNSIRELRIMFVKCGLIIVLIILLIFIGASIVIGIQKLKL</sequence>
<dbReference type="AlphaFoldDB" id="A0A1E7F4U7"/>
<keyword evidence="2" id="KW-0812">Transmembrane</keyword>
<feature type="transmembrane region" description="Helical" evidence="2">
    <location>
        <begin position="63"/>
        <end position="84"/>
    </location>
</feature>
<feature type="compositionally biased region" description="Basic and acidic residues" evidence="1">
    <location>
        <begin position="1"/>
        <end position="12"/>
    </location>
</feature>
<evidence type="ECO:0000313" key="4">
    <source>
        <dbReference type="Proteomes" id="UP000095751"/>
    </source>
</evidence>
<feature type="region of interest" description="Disordered" evidence="1">
    <location>
        <begin position="1"/>
        <end position="32"/>
    </location>
</feature>
<name>A0A1E7F4U7_9STRA</name>
<keyword evidence="2" id="KW-0472">Membrane</keyword>
<protein>
    <submittedName>
        <fullName evidence="3">Uncharacterized protein</fullName>
    </submittedName>
</protein>
<gene>
    <name evidence="3" type="ORF">FRACYDRAFT_269726</name>
</gene>
<reference evidence="3 4" key="1">
    <citation type="submission" date="2016-09" db="EMBL/GenBank/DDBJ databases">
        <title>Extensive genetic diversity and differential bi-allelic expression allows diatom success in the polar Southern Ocean.</title>
        <authorList>
            <consortium name="DOE Joint Genome Institute"/>
            <person name="Mock T."/>
            <person name="Otillar R.P."/>
            <person name="Strauss J."/>
            <person name="Dupont C."/>
            <person name="Frickenhaus S."/>
            <person name="Maumus F."/>
            <person name="Mcmullan M."/>
            <person name="Sanges R."/>
            <person name="Schmutz J."/>
            <person name="Toseland A."/>
            <person name="Valas R."/>
            <person name="Veluchamy A."/>
            <person name="Ward B.J."/>
            <person name="Allen A."/>
            <person name="Barry K."/>
            <person name="Falciatore A."/>
            <person name="Ferrante M."/>
            <person name="Fortunato A.E."/>
            <person name="Gloeckner G."/>
            <person name="Gruber A."/>
            <person name="Hipkin R."/>
            <person name="Janech M."/>
            <person name="Kroth P."/>
            <person name="Leese F."/>
            <person name="Lindquist E."/>
            <person name="Lyon B.R."/>
            <person name="Martin J."/>
            <person name="Mayer C."/>
            <person name="Parker M."/>
            <person name="Quesneville H."/>
            <person name="Raymond J."/>
            <person name="Uhlig C."/>
            <person name="Valentin K.U."/>
            <person name="Worden A.Z."/>
            <person name="Armbrust E.V."/>
            <person name="Bowler C."/>
            <person name="Green B."/>
            <person name="Moulton V."/>
            <person name="Van Oosterhout C."/>
            <person name="Grigoriev I."/>
        </authorList>
    </citation>
    <scope>NUCLEOTIDE SEQUENCE [LARGE SCALE GENOMIC DNA]</scope>
    <source>
        <strain evidence="3 4">CCMP1102</strain>
    </source>
</reference>
<dbReference type="KEGG" id="fcy:FRACYDRAFT_269726"/>
<keyword evidence="4" id="KW-1185">Reference proteome</keyword>
<evidence type="ECO:0000256" key="1">
    <source>
        <dbReference type="SAM" id="MobiDB-lite"/>
    </source>
</evidence>
<dbReference type="Proteomes" id="UP000095751">
    <property type="component" value="Unassembled WGS sequence"/>
</dbReference>
<keyword evidence="2" id="KW-1133">Transmembrane helix</keyword>
<dbReference type="InParanoid" id="A0A1E7F4U7"/>